<feature type="transmembrane region" description="Helical" evidence="1">
    <location>
        <begin position="211"/>
        <end position="237"/>
    </location>
</feature>
<evidence type="ECO:0000313" key="3">
    <source>
        <dbReference type="Proteomes" id="UP001562354"/>
    </source>
</evidence>
<dbReference type="EMBL" id="JBFMKM010000012">
    <property type="protein sequence ID" value="KAL1302492.1"/>
    <property type="molecule type" value="Genomic_DNA"/>
</dbReference>
<dbReference type="InterPro" id="IPR052413">
    <property type="entry name" value="SUR7_domain"/>
</dbReference>
<comment type="caution">
    <text evidence="2">The sequence shown here is derived from an EMBL/GenBank/DDBJ whole genome shotgun (WGS) entry which is preliminary data.</text>
</comment>
<accession>A0ABR3P8J5</accession>
<dbReference type="InterPro" id="IPR009571">
    <property type="entry name" value="SUR7/Rim9-like_fungi"/>
</dbReference>
<evidence type="ECO:0000256" key="1">
    <source>
        <dbReference type="SAM" id="Phobius"/>
    </source>
</evidence>
<feature type="transmembrane region" description="Helical" evidence="1">
    <location>
        <begin position="258"/>
        <end position="278"/>
    </location>
</feature>
<keyword evidence="1" id="KW-0812">Transmembrane</keyword>
<organism evidence="2 3">
    <name type="scientific">Neodothiora populina</name>
    <dbReference type="NCBI Taxonomy" id="2781224"/>
    <lineage>
        <taxon>Eukaryota</taxon>
        <taxon>Fungi</taxon>
        <taxon>Dikarya</taxon>
        <taxon>Ascomycota</taxon>
        <taxon>Pezizomycotina</taxon>
        <taxon>Dothideomycetes</taxon>
        <taxon>Dothideomycetidae</taxon>
        <taxon>Dothideales</taxon>
        <taxon>Dothioraceae</taxon>
        <taxon>Neodothiora</taxon>
    </lineage>
</organism>
<evidence type="ECO:0008006" key="4">
    <source>
        <dbReference type="Google" id="ProtNLM"/>
    </source>
</evidence>
<dbReference type="RefSeq" id="XP_069198768.1">
    <property type="nucleotide sequence ID" value="XM_069342266.1"/>
</dbReference>
<keyword evidence="1" id="KW-1133">Transmembrane helix</keyword>
<keyword evidence="1" id="KW-0472">Membrane</keyword>
<dbReference type="Pfam" id="PF06687">
    <property type="entry name" value="SUR7"/>
    <property type="match status" value="1"/>
</dbReference>
<protein>
    <recommendedName>
        <fullName evidence="4">SUR7 protein</fullName>
    </recommendedName>
</protein>
<name>A0ABR3P8J5_9PEZI</name>
<reference evidence="2 3" key="1">
    <citation type="submission" date="2024-07" db="EMBL/GenBank/DDBJ databases">
        <title>Draft sequence of the Neodothiora populina.</title>
        <authorList>
            <person name="Drown D.D."/>
            <person name="Schuette U.S."/>
            <person name="Buechlein A.B."/>
            <person name="Rusch D.R."/>
            <person name="Winton L.W."/>
            <person name="Adams G.A."/>
        </authorList>
    </citation>
    <scope>NUCLEOTIDE SEQUENCE [LARGE SCALE GENOMIC DNA]</scope>
    <source>
        <strain evidence="2 3">CPC 39397</strain>
    </source>
</reference>
<dbReference type="Proteomes" id="UP001562354">
    <property type="component" value="Unassembled WGS sequence"/>
</dbReference>
<dbReference type="GeneID" id="95976584"/>
<feature type="transmembrane region" description="Helical" evidence="1">
    <location>
        <begin position="6"/>
        <end position="26"/>
    </location>
</feature>
<dbReference type="PANTHER" id="PTHR28019:SF7">
    <property type="entry name" value="SUR7 PROTEIN"/>
    <property type="match status" value="1"/>
</dbReference>
<feature type="transmembrane region" description="Helical" evidence="1">
    <location>
        <begin position="180"/>
        <end position="205"/>
    </location>
</feature>
<keyword evidence="3" id="KW-1185">Reference proteome</keyword>
<gene>
    <name evidence="2" type="ORF">AAFC00_002882</name>
</gene>
<dbReference type="PANTHER" id="PTHR28019">
    <property type="entry name" value="CELL MEMBRANE PROTEIN YLR413W-RELATED"/>
    <property type="match status" value="1"/>
</dbReference>
<sequence>MRSSAVVPLVLSIAAFILSMLCLFAGSKQGFMEDYAIVTLNTSQIGRNVFNDSESTSSGNPVTNWIHNITNSIESELNDDIGTFARDLGLHDWYSAHILDYCEGYFTPAAVPNATVTKSDIDKNITHCSNRTAFFHFDPSKTLQTELDNSGVGINLTSLDWPDAINDGIKTARVAQKAVFILYCLAAGLLLICALAALVGIFLTGRLTACVNMLLCTLAFFAILIASALATTVAVKVANVVNQHGKDIGVSASKGGRFMALTWVATVLALLDCAVWAVECCVGRRRKTYAKAQYGEFGGVERK</sequence>
<evidence type="ECO:0000313" key="2">
    <source>
        <dbReference type="EMBL" id="KAL1302492.1"/>
    </source>
</evidence>
<proteinExistence type="predicted"/>